<evidence type="ECO:0000313" key="1">
    <source>
        <dbReference type="EMBL" id="CAD1834971.1"/>
    </source>
</evidence>
<accession>A0A6V7PW28</accession>
<dbReference type="EMBL" id="LR862152">
    <property type="protein sequence ID" value="CAD1834971.1"/>
    <property type="molecule type" value="Genomic_DNA"/>
</dbReference>
<organism evidence="1">
    <name type="scientific">Ananas comosus var. bracteatus</name>
    <name type="common">red pineapple</name>
    <dbReference type="NCBI Taxonomy" id="296719"/>
    <lineage>
        <taxon>Eukaryota</taxon>
        <taxon>Viridiplantae</taxon>
        <taxon>Streptophyta</taxon>
        <taxon>Embryophyta</taxon>
        <taxon>Tracheophyta</taxon>
        <taxon>Spermatophyta</taxon>
        <taxon>Magnoliopsida</taxon>
        <taxon>Liliopsida</taxon>
        <taxon>Poales</taxon>
        <taxon>Bromeliaceae</taxon>
        <taxon>Bromelioideae</taxon>
        <taxon>Ananas</taxon>
    </lineage>
</organism>
<sequence>MAVASSMKDLESCFGEHMVRVSDVSCFGSVSPRSHVGPTLSISIDDSSFSSFSFPSPMMCHFLRKEKGSRSVTTSRVPSIFLSWDASSAKYMFGPEPIANFYLFVSVDGEPTLSLDNGIPPPNSPC</sequence>
<dbReference type="InterPro" id="IPR008586">
    <property type="entry name" value="DUF868_pln"/>
</dbReference>
<reference evidence="1" key="1">
    <citation type="submission" date="2020-07" db="EMBL/GenBank/DDBJ databases">
        <authorList>
            <person name="Lin J."/>
        </authorList>
    </citation>
    <scope>NUCLEOTIDE SEQUENCE</scope>
</reference>
<gene>
    <name evidence="1" type="ORF">CB5_LOCUS18182</name>
</gene>
<dbReference type="Pfam" id="PF05910">
    <property type="entry name" value="DUF868"/>
    <property type="match status" value="1"/>
</dbReference>
<protein>
    <submittedName>
        <fullName evidence="1">Uncharacterized protein</fullName>
    </submittedName>
</protein>
<name>A0A6V7PW28_ANACO</name>
<dbReference type="PANTHER" id="PTHR31972:SF48">
    <property type="entry name" value="OS04G0407500 PROTEIN"/>
    <property type="match status" value="1"/>
</dbReference>
<proteinExistence type="predicted"/>
<dbReference type="AlphaFoldDB" id="A0A6V7PW28"/>
<dbReference type="PANTHER" id="PTHR31972">
    <property type="entry name" value="EXPRESSED PROTEIN"/>
    <property type="match status" value="1"/>
</dbReference>